<dbReference type="InterPro" id="IPR006573">
    <property type="entry name" value="NHR_dom"/>
</dbReference>
<evidence type="ECO:0000313" key="3">
    <source>
        <dbReference type="Proteomes" id="UP001283361"/>
    </source>
</evidence>
<dbReference type="FunFam" id="2.60.120.920:FF:000014">
    <property type="entry name" value="neuralized-like protein 4 isoform X2"/>
    <property type="match status" value="1"/>
</dbReference>
<dbReference type="InterPro" id="IPR037962">
    <property type="entry name" value="Neuralized"/>
</dbReference>
<name>A0AAE1DJN7_9GAST</name>
<dbReference type="InterPro" id="IPR043136">
    <property type="entry name" value="B30.2/SPRY_sf"/>
</dbReference>
<gene>
    <name evidence="2" type="ORF">RRG08_025870</name>
</gene>
<dbReference type="EMBL" id="JAWDGP010003555">
    <property type="protein sequence ID" value="KAK3773204.1"/>
    <property type="molecule type" value="Genomic_DNA"/>
</dbReference>
<evidence type="ECO:0000259" key="1">
    <source>
        <dbReference type="PROSITE" id="PS51065"/>
    </source>
</evidence>
<dbReference type="SMART" id="SM00588">
    <property type="entry name" value="NEUZ"/>
    <property type="match status" value="6"/>
</dbReference>
<dbReference type="InterPro" id="IPR011032">
    <property type="entry name" value="GroES-like_sf"/>
</dbReference>
<dbReference type="PANTHER" id="PTHR12429:SF14">
    <property type="entry name" value="NEURALIZED-LIKE PROTEIN 4"/>
    <property type="match status" value="1"/>
</dbReference>
<dbReference type="SUPFAM" id="SSF49899">
    <property type="entry name" value="Concanavalin A-like lectins/glucanases"/>
    <property type="match status" value="2"/>
</dbReference>
<sequence length="1493" mass="162904">MAASLPLPTFHTRTGSLIALSNNNRTALRNQPTQEFNNGVVLSAEPLQDGQIFEVKIDRKVNSWSGSIEIGVTVCEPSNLKFPFSATGFRDGTWVMSGTSILCDGHSMVEDYGLDLDQLSEGDRVGVMRSTEGNLHFFVNGVDQGQAASHIPPSVYAVIDLYGKCAQVTVTEPVLPESRDYDDESMLSRHLAHDFLTEISNQIASDLAAPAAADPDASLSEEERGACGGLPASWDGLRFHEKCGNLVKLSNSRRSAERRRPLDEFNNGVVMTSRPIKDYEIFEIRLDRLVDKWSGSIEVGITTHNPNTLDFPATMTNMRNASSSRTIMMSGCGILTNGKGTRREYGQFNLDELSEGDRIGLVRKSNGHLHYFINGLDQGMASSNAPSPVWGVVDLYGMAVKVTIIDHCPVLETVDPPEAGMSGSTTAVVANSGPNGIPANPVPLQPVERSLVNRLRQFLDSCEGVDRAESRGVVTETEEVEKLLFHPLCGLHAAVINSQRTGHRPNATDDFNNGVILTNRTLRPNEVFEVRLDKLVDKWAGSIEIGLTTHQPTELDFPSTMTNIRTGTWMMTGNGVMHNGQTIVEDYGQNLDRLKVGDRVGVVRKPDGTVHFFVNGIDQGACATCVPANVYGVIDLYGMAAEATIVDQTEALTSPDTDSSLFSDPDQLKFHHLHGRNATILHNGLTAARPNATGEFNDAIVMSNRPLRDGELFEVVIDKMVDRWSGSLEAGVSLVKPEDIDFPNTMTDIEHDTWMLSGSAIMQDGATIRNGYPLDLDSLTVGSRVGMMRCTDGTLHYYLDGVDQGVASTDIASGVYAVIDLYGQCAQVTVSSGTVIVPNMESLHMSHQVASHSHTDQLSTPSAVGPNADVSHLLSKCCGKNITLRNSCWGASRVQGFNHGIVFSSEPLKYDEVFEVKISEMNERWAGSLQIGLTTMAISDSSSPVNVPASADLIMSRVTWVVSGSEVKKCGTVIKHNYAPSLQRLQVGDRVGVCRYSDGTMHVTLNGEDLGEAASGIPKNVFAVIDLHGSVEGIVITSSPGLENSSIILSPAYELEPLSQDRDQDSDTAAQLSMCFHSNHGKNILLREGGKQAERLASYNQAVVVGSKPLKRRETFQVRLGRRNPAWSSSLAVGVVGFPVDKFSFPVQATAIRKPCVVIHGESVFVSGYKVKDHFGPNLDTLGENSRVGISVDEDLCLHLMVNGIDYGVAARDIPLPCWPVVDVYGQCEQVTILPEDYESLAATGIKEECEKADLENKGKEKSSTGIDSSVSVRNCEYLNICNRLKSSLSLPDGYFEGQSVCFCSACHKVRGDDIHLRRGDPPKDYVLPFGWCRYVLRAPNKAHSLNVAEKWHLAYYGVNMADTRRILDTFDLLPSDEGGSSSSILLPCPQPYTEKSRPESLGGKQIFLSPTIRQAGGTQFSPKHRFFDPKTKKMHDTRAAFQVWVKPGSYKVSPQTGPDKAQVDPFFKNSEIDWVTKERGSTMLHALLLRVD</sequence>
<feature type="domain" description="NHR" evidence="1">
    <location>
        <begin position="482"/>
        <end position="648"/>
    </location>
</feature>
<dbReference type="PROSITE" id="PS51065">
    <property type="entry name" value="NHR"/>
    <property type="match status" value="6"/>
</dbReference>
<dbReference type="InterPro" id="IPR013320">
    <property type="entry name" value="ConA-like_dom_sf"/>
</dbReference>
<feature type="domain" description="NHR" evidence="1">
    <location>
        <begin position="871"/>
        <end position="1039"/>
    </location>
</feature>
<dbReference type="Gene3D" id="2.60.120.920">
    <property type="match status" value="6"/>
</dbReference>
<feature type="domain" description="NHR" evidence="1">
    <location>
        <begin position="1073"/>
        <end position="1236"/>
    </location>
</feature>
<comment type="caution">
    <text evidence="2">The sequence shown here is derived from an EMBL/GenBank/DDBJ whole genome shotgun (WGS) entry which is preliminary data.</text>
</comment>
<keyword evidence="3" id="KW-1185">Reference proteome</keyword>
<dbReference type="SUPFAM" id="SSF50129">
    <property type="entry name" value="GroES-like"/>
    <property type="match status" value="1"/>
</dbReference>
<protein>
    <recommendedName>
        <fullName evidence="1">NHR domain-containing protein</fullName>
    </recommendedName>
</protein>
<dbReference type="PANTHER" id="PTHR12429">
    <property type="entry name" value="NEURALIZED"/>
    <property type="match status" value="1"/>
</dbReference>
<feature type="domain" description="NHR" evidence="1">
    <location>
        <begin position="236"/>
        <end position="407"/>
    </location>
</feature>
<dbReference type="FunFam" id="2.60.120.920:FF:000001">
    <property type="entry name" value="neuralized-like protein 4 isoform X1"/>
    <property type="match status" value="5"/>
</dbReference>
<organism evidence="2 3">
    <name type="scientific">Elysia crispata</name>
    <name type="common">lettuce slug</name>
    <dbReference type="NCBI Taxonomy" id="231223"/>
    <lineage>
        <taxon>Eukaryota</taxon>
        <taxon>Metazoa</taxon>
        <taxon>Spiralia</taxon>
        <taxon>Lophotrochozoa</taxon>
        <taxon>Mollusca</taxon>
        <taxon>Gastropoda</taxon>
        <taxon>Heterobranchia</taxon>
        <taxon>Euthyneura</taxon>
        <taxon>Panpulmonata</taxon>
        <taxon>Sacoglossa</taxon>
        <taxon>Placobranchoidea</taxon>
        <taxon>Plakobranchidae</taxon>
        <taxon>Elysia</taxon>
    </lineage>
</organism>
<accession>A0AAE1DJN7</accession>
<dbReference type="Pfam" id="PF07177">
    <property type="entry name" value="Neuralized"/>
    <property type="match status" value="6"/>
</dbReference>
<dbReference type="GO" id="GO:0061630">
    <property type="term" value="F:ubiquitin protein ligase activity"/>
    <property type="evidence" value="ECO:0007669"/>
    <property type="project" value="TreeGrafter"/>
</dbReference>
<dbReference type="Proteomes" id="UP001283361">
    <property type="component" value="Unassembled WGS sequence"/>
</dbReference>
<dbReference type="CDD" id="cd12887">
    <property type="entry name" value="SPRY_NHR_like"/>
    <property type="match status" value="6"/>
</dbReference>
<proteinExistence type="predicted"/>
<reference evidence="2" key="1">
    <citation type="journal article" date="2023" name="G3 (Bethesda)">
        <title>A reference genome for the long-term kleptoplast-retaining sea slug Elysia crispata morphotype clarki.</title>
        <authorList>
            <person name="Eastman K.E."/>
            <person name="Pendleton A.L."/>
            <person name="Shaikh M.A."/>
            <person name="Suttiyut T."/>
            <person name="Ogas R."/>
            <person name="Tomko P."/>
            <person name="Gavelis G."/>
            <person name="Widhalm J.R."/>
            <person name="Wisecaver J.H."/>
        </authorList>
    </citation>
    <scope>NUCLEOTIDE SEQUENCE</scope>
    <source>
        <strain evidence="2">ECLA1</strain>
    </source>
</reference>
<feature type="domain" description="NHR" evidence="1">
    <location>
        <begin position="7"/>
        <end position="173"/>
    </location>
</feature>
<evidence type="ECO:0000313" key="2">
    <source>
        <dbReference type="EMBL" id="KAK3773204.1"/>
    </source>
</evidence>
<feature type="domain" description="NHR" evidence="1">
    <location>
        <begin position="667"/>
        <end position="833"/>
    </location>
</feature>